<dbReference type="EMBL" id="AMZH03019944">
    <property type="protein sequence ID" value="RRT39736.1"/>
    <property type="molecule type" value="Genomic_DNA"/>
</dbReference>
<dbReference type="Proteomes" id="UP000287651">
    <property type="component" value="Unassembled WGS sequence"/>
</dbReference>
<dbReference type="AlphaFoldDB" id="A0A426XJS9"/>
<name>A0A426XJS9_ENSVE</name>
<protein>
    <submittedName>
        <fullName evidence="1">Uncharacterized protein</fullName>
    </submittedName>
</protein>
<evidence type="ECO:0000313" key="1">
    <source>
        <dbReference type="EMBL" id="RRT39736.1"/>
    </source>
</evidence>
<sequence>MLSGHITERRSPDRRLEKVTCRLILFSIRFSWTLPLPISIDLPLKTYSKKDLGSETTRHNTGAVASNLRERRRGREKAVGFGGAGRARAVL</sequence>
<proteinExistence type="predicted"/>
<reference evidence="1 2" key="1">
    <citation type="journal article" date="2014" name="Agronomy (Basel)">
        <title>A Draft Genome Sequence for Ensete ventricosum, the Drought-Tolerant Tree Against Hunger.</title>
        <authorList>
            <person name="Harrison J."/>
            <person name="Moore K.A."/>
            <person name="Paszkiewicz K."/>
            <person name="Jones T."/>
            <person name="Grant M."/>
            <person name="Ambacheew D."/>
            <person name="Muzemil S."/>
            <person name="Studholme D.J."/>
        </authorList>
    </citation>
    <scope>NUCLEOTIDE SEQUENCE [LARGE SCALE GENOMIC DNA]</scope>
</reference>
<evidence type="ECO:0000313" key="2">
    <source>
        <dbReference type="Proteomes" id="UP000287651"/>
    </source>
</evidence>
<comment type="caution">
    <text evidence="1">The sequence shown here is derived from an EMBL/GenBank/DDBJ whole genome shotgun (WGS) entry which is preliminary data.</text>
</comment>
<organism evidence="1 2">
    <name type="scientific">Ensete ventricosum</name>
    <name type="common">Abyssinian banana</name>
    <name type="synonym">Musa ensete</name>
    <dbReference type="NCBI Taxonomy" id="4639"/>
    <lineage>
        <taxon>Eukaryota</taxon>
        <taxon>Viridiplantae</taxon>
        <taxon>Streptophyta</taxon>
        <taxon>Embryophyta</taxon>
        <taxon>Tracheophyta</taxon>
        <taxon>Spermatophyta</taxon>
        <taxon>Magnoliopsida</taxon>
        <taxon>Liliopsida</taxon>
        <taxon>Zingiberales</taxon>
        <taxon>Musaceae</taxon>
        <taxon>Ensete</taxon>
    </lineage>
</organism>
<accession>A0A426XJS9</accession>
<gene>
    <name evidence="1" type="ORF">B296_00055946</name>
</gene>